<feature type="domain" description="D-isomer specific 2-hydroxyacid dehydrogenase NAD-binding" evidence="3">
    <location>
        <begin position="104"/>
        <end position="281"/>
    </location>
</feature>
<dbReference type="SUPFAM" id="SSF51735">
    <property type="entry name" value="NAD(P)-binding Rossmann-fold domains"/>
    <property type="match status" value="1"/>
</dbReference>
<dbReference type="Pfam" id="PF02826">
    <property type="entry name" value="2-Hacid_dh_C"/>
    <property type="match status" value="1"/>
</dbReference>
<dbReference type="GO" id="GO:0016491">
    <property type="term" value="F:oxidoreductase activity"/>
    <property type="evidence" value="ECO:0007669"/>
    <property type="project" value="UniProtKB-KW"/>
</dbReference>
<evidence type="ECO:0000313" key="4">
    <source>
        <dbReference type="EMBL" id="TDO34704.1"/>
    </source>
</evidence>
<keyword evidence="5" id="KW-1185">Reference proteome</keyword>
<name>A0A4R6JFH8_9ACTN</name>
<dbReference type="GO" id="GO:0051287">
    <property type="term" value="F:NAD binding"/>
    <property type="evidence" value="ECO:0007669"/>
    <property type="project" value="InterPro"/>
</dbReference>
<keyword evidence="1" id="KW-0560">Oxidoreductase</keyword>
<comment type="caution">
    <text evidence="4">The sequence shown here is derived from an EMBL/GenBank/DDBJ whole genome shotgun (WGS) entry which is preliminary data.</text>
</comment>
<dbReference type="PANTHER" id="PTHR43333:SF1">
    <property type="entry name" value="D-ISOMER SPECIFIC 2-HYDROXYACID DEHYDROGENASE NAD-BINDING DOMAIN-CONTAINING PROTEIN"/>
    <property type="match status" value="1"/>
</dbReference>
<dbReference type="Proteomes" id="UP000295388">
    <property type="component" value="Unassembled WGS sequence"/>
</dbReference>
<dbReference type="InterPro" id="IPR006140">
    <property type="entry name" value="D-isomer_DH_NAD-bd"/>
</dbReference>
<organism evidence="4 5">
    <name type="scientific">Kribbella caucasensis</name>
    <dbReference type="NCBI Taxonomy" id="2512215"/>
    <lineage>
        <taxon>Bacteria</taxon>
        <taxon>Bacillati</taxon>
        <taxon>Actinomycetota</taxon>
        <taxon>Actinomycetes</taxon>
        <taxon>Propionibacteriales</taxon>
        <taxon>Kribbellaceae</taxon>
        <taxon>Kribbella</taxon>
    </lineage>
</organism>
<keyword evidence="2" id="KW-0520">NAD</keyword>
<evidence type="ECO:0000256" key="2">
    <source>
        <dbReference type="ARBA" id="ARBA00023027"/>
    </source>
</evidence>
<dbReference type="OrthoDB" id="4324715at2"/>
<dbReference type="AlphaFoldDB" id="A0A4R6JFH8"/>
<dbReference type="RefSeq" id="WP_133804804.1">
    <property type="nucleotide sequence ID" value="NZ_SNWQ01000026.1"/>
</dbReference>
<sequence length="318" mass="34853">MKLVLVPPQSESTADWPEQLMSAVPGLEVVRPSWEDAAEALRDADAVYGVLPAELLAKTTRLRWLQAEQAGPPAGFYYPELVAHPLQVTNMRATYTDHVAEHTLAMVLALTRGLPRYIRDQQRAEWNPDWTPESMFPLSEATALIIGVGAVGAEIGRLLAAFGVHVVGVDLQPSNNPGFASVWPIDALEEQLPAVDLVISTVPHTPDTEGMVDTQLLKSFKPSSLFINVGRGPTVHLDALDAALADGRLRGVALDVFEPEPLPPDHPLWRRPEVLITPHVAGAGPHESERRYAVLLENCERFVSGEDLINVVDKTKWF</sequence>
<dbReference type="SUPFAM" id="SSF52283">
    <property type="entry name" value="Formate/glycerate dehydrogenase catalytic domain-like"/>
    <property type="match status" value="1"/>
</dbReference>
<dbReference type="PANTHER" id="PTHR43333">
    <property type="entry name" value="2-HACID_DH_C DOMAIN-CONTAINING PROTEIN"/>
    <property type="match status" value="1"/>
</dbReference>
<dbReference type="EMBL" id="SNWQ01000026">
    <property type="protein sequence ID" value="TDO34704.1"/>
    <property type="molecule type" value="Genomic_DNA"/>
</dbReference>
<proteinExistence type="predicted"/>
<reference evidence="4 5" key="1">
    <citation type="submission" date="2019-03" db="EMBL/GenBank/DDBJ databases">
        <title>Genomic Encyclopedia of Type Strains, Phase III (KMG-III): the genomes of soil and plant-associated and newly described type strains.</title>
        <authorList>
            <person name="Whitman W."/>
        </authorList>
    </citation>
    <scope>NUCLEOTIDE SEQUENCE [LARGE SCALE GENOMIC DNA]</scope>
    <source>
        <strain evidence="4 5">VKM Ac-2527</strain>
    </source>
</reference>
<evidence type="ECO:0000313" key="5">
    <source>
        <dbReference type="Proteomes" id="UP000295388"/>
    </source>
</evidence>
<gene>
    <name evidence="4" type="ORF">EV643_12663</name>
</gene>
<evidence type="ECO:0000259" key="3">
    <source>
        <dbReference type="Pfam" id="PF02826"/>
    </source>
</evidence>
<dbReference type="InterPro" id="IPR036291">
    <property type="entry name" value="NAD(P)-bd_dom_sf"/>
</dbReference>
<dbReference type="CDD" id="cd05300">
    <property type="entry name" value="2-Hacid_dh_1"/>
    <property type="match status" value="1"/>
</dbReference>
<dbReference type="Gene3D" id="3.40.50.720">
    <property type="entry name" value="NAD(P)-binding Rossmann-like Domain"/>
    <property type="match status" value="2"/>
</dbReference>
<accession>A0A4R6JFH8</accession>
<evidence type="ECO:0000256" key="1">
    <source>
        <dbReference type="ARBA" id="ARBA00023002"/>
    </source>
</evidence>
<protein>
    <submittedName>
        <fullName evidence="4">Phosphoglycerate dehydrogenase-like enzyme</fullName>
    </submittedName>
</protein>